<dbReference type="Proteomes" id="UP000634139">
    <property type="component" value="Unassembled WGS sequence"/>
</dbReference>
<feature type="domain" description="AMP-dependent synthetase/ligase" evidence="1">
    <location>
        <begin position="11"/>
        <end position="341"/>
    </location>
</feature>
<accession>A0A918RFL9</accession>
<protein>
    <submittedName>
        <fullName evidence="3">Fatty-acid-CoA ligase FadD</fullName>
    </submittedName>
</protein>
<evidence type="ECO:0000313" key="3">
    <source>
        <dbReference type="EMBL" id="GGZ97042.1"/>
    </source>
</evidence>
<dbReference type="Gene3D" id="3.40.50.12780">
    <property type="entry name" value="N-terminal domain of ligase-like"/>
    <property type="match status" value="1"/>
</dbReference>
<reference evidence="3" key="1">
    <citation type="journal article" date="2014" name="Int. J. Syst. Evol. Microbiol.">
        <title>Complete genome sequence of Corynebacterium casei LMG S-19264T (=DSM 44701T), isolated from a smear-ripened cheese.</title>
        <authorList>
            <consortium name="US DOE Joint Genome Institute (JGI-PGF)"/>
            <person name="Walter F."/>
            <person name="Albersmeier A."/>
            <person name="Kalinowski J."/>
            <person name="Ruckert C."/>
        </authorList>
    </citation>
    <scope>NUCLEOTIDE SEQUENCE</scope>
    <source>
        <strain evidence="3">KCTC 32422</strain>
    </source>
</reference>
<dbReference type="InterPro" id="IPR045851">
    <property type="entry name" value="AMP-bd_C_sf"/>
</dbReference>
<dbReference type="PANTHER" id="PTHR43767">
    <property type="entry name" value="LONG-CHAIN-FATTY-ACID--COA LIGASE"/>
    <property type="match status" value="1"/>
</dbReference>
<gene>
    <name evidence="3" type="ORF">GCM10011617_17080</name>
</gene>
<organism evidence="3 4">
    <name type="scientific">Novosphingobium arvoryzae</name>
    <dbReference type="NCBI Taxonomy" id="1256514"/>
    <lineage>
        <taxon>Bacteria</taxon>
        <taxon>Pseudomonadati</taxon>
        <taxon>Pseudomonadota</taxon>
        <taxon>Alphaproteobacteria</taxon>
        <taxon>Sphingomonadales</taxon>
        <taxon>Sphingomonadaceae</taxon>
        <taxon>Novosphingobium</taxon>
    </lineage>
</organism>
<dbReference type="GO" id="GO:0016878">
    <property type="term" value="F:acid-thiol ligase activity"/>
    <property type="evidence" value="ECO:0007669"/>
    <property type="project" value="UniProtKB-ARBA"/>
</dbReference>
<reference evidence="3" key="2">
    <citation type="submission" date="2020-09" db="EMBL/GenBank/DDBJ databases">
        <authorList>
            <person name="Sun Q."/>
            <person name="Kim S."/>
        </authorList>
    </citation>
    <scope>NUCLEOTIDE SEQUENCE</scope>
    <source>
        <strain evidence="3">KCTC 32422</strain>
    </source>
</reference>
<dbReference type="RefSeq" id="WP_189540479.1">
    <property type="nucleotide sequence ID" value="NZ_BMZD01000003.1"/>
</dbReference>
<keyword evidence="3" id="KW-0436">Ligase</keyword>
<dbReference type="InterPro" id="IPR042099">
    <property type="entry name" value="ANL_N_sf"/>
</dbReference>
<dbReference type="NCBIfam" id="NF005863">
    <property type="entry name" value="PRK07798.1"/>
    <property type="match status" value="1"/>
</dbReference>
<sequence length="540" mass="57426">MAHQYHLADLFETVAATVPDRIALITDSRTETFAQLNARADAIASGLAARGIGRGDTVGLYLMNCAAHLEALIATLKLGAVPFNVNYRYRADELRYIFTNARAAAIFHGAEFSPVMRELYGSLPDLKLSVAVDDGAGTDIAGSVPFEDLAATAPSGPWERSENDLLLIYTGGTTGMPKGVMWPHKAFVFACAGGAGYFNPHGPLTCPEDIADRATHGYPLKLMPLAPLMHAAAVWAMWSGLLNGLTIVLDEARSYDPVAVLDKVERTGANIVQFVGDAMAIPLRDALRDHPGRWNLAHVVNFGSGGAVFSAHVKDDLRALLPANCTITDGMGSSETGISGQAARSAEGVMELDANDVQQVVIDDRLARPGETGFLARSGHTPVGYWGDPEKSAEVFRTIDGKLWAVSGDAARVDASGKITVFGRGSTCINTGGEKVFPEEVEEALRAHPAIFDAVVAGQSDDRWGERVVGVVSLRPGAAQPDFADVRAFLSERLAGYKLPKALVWVDAVKRSAAGKQDYRWAKEIAANAVTAKADTAGAQ</sequence>
<evidence type="ECO:0000259" key="2">
    <source>
        <dbReference type="Pfam" id="PF13193"/>
    </source>
</evidence>
<proteinExistence type="predicted"/>
<keyword evidence="4" id="KW-1185">Reference proteome</keyword>
<dbReference type="InterPro" id="IPR020845">
    <property type="entry name" value="AMP-binding_CS"/>
</dbReference>
<dbReference type="Pfam" id="PF00501">
    <property type="entry name" value="AMP-binding"/>
    <property type="match status" value="1"/>
</dbReference>
<dbReference type="Pfam" id="PF13193">
    <property type="entry name" value="AMP-binding_C"/>
    <property type="match status" value="1"/>
</dbReference>
<dbReference type="PANTHER" id="PTHR43767:SF1">
    <property type="entry name" value="NONRIBOSOMAL PEPTIDE SYNTHASE PES1 (EUROFUNG)-RELATED"/>
    <property type="match status" value="1"/>
</dbReference>
<evidence type="ECO:0000259" key="1">
    <source>
        <dbReference type="Pfam" id="PF00501"/>
    </source>
</evidence>
<dbReference type="InterPro" id="IPR025110">
    <property type="entry name" value="AMP-bd_C"/>
</dbReference>
<dbReference type="InterPro" id="IPR000873">
    <property type="entry name" value="AMP-dep_synth/lig_dom"/>
</dbReference>
<name>A0A918RFL9_9SPHN</name>
<dbReference type="EMBL" id="BMZD01000003">
    <property type="protein sequence ID" value="GGZ97042.1"/>
    <property type="molecule type" value="Genomic_DNA"/>
</dbReference>
<evidence type="ECO:0000313" key="4">
    <source>
        <dbReference type="Proteomes" id="UP000634139"/>
    </source>
</evidence>
<dbReference type="PROSITE" id="PS00455">
    <property type="entry name" value="AMP_BINDING"/>
    <property type="match status" value="1"/>
</dbReference>
<dbReference type="AlphaFoldDB" id="A0A918RFL9"/>
<dbReference type="SUPFAM" id="SSF56801">
    <property type="entry name" value="Acetyl-CoA synthetase-like"/>
    <property type="match status" value="1"/>
</dbReference>
<dbReference type="Gene3D" id="3.30.300.30">
    <property type="match status" value="1"/>
</dbReference>
<feature type="domain" description="AMP-binding enzyme C-terminal" evidence="2">
    <location>
        <begin position="440"/>
        <end position="516"/>
    </location>
</feature>
<dbReference type="InterPro" id="IPR050237">
    <property type="entry name" value="ATP-dep_AMP-bd_enzyme"/>
</dbReference>
<comment type="caution">
    <text evidence="3">The sequence shown here is derived from an EMBL/GenBank/DDBJ whole genome shotgun (WGS) entry which is preliminary data.</text>
</comment>